<dbReference type="SUPFAM" id="SSF53474">
    <property type="entry name" value="alpha/beta-Hydrolases"/>
    <property type="match status" value="1"/>
</dbReference>
<dbReference type="PIRSF" id="PIRSF029171">
    <property type="entry name" value="Esterase_LipA"/>
    <property type="match status" value="1"/>
</dbReference>
<dbReference type="RefSeq" id="WP_106701426.1">
    <property type="nucleotide sequence ID" value="NZ_CP027666.1"/>
</dbReference>
<name>A0A2S0MBA8_9BURK</name>
<dbReference type="Proteomes" id="UP000239709">
    <property type="component" value="Chromosome"/>
</dbReference>
<dbReference type="EMBL" id="CP027666">
    <property type="protein sequence ID" value="AVO33081.1"/>
    <property type="molecule type" value="Genomic_DNA"/>
</dbReference>
<dbReference type="PANTHER" id="PTHR34853">
    <property type="match status" value="1"/>
</dbReference>
<dbReference type="KEGG" id="otk:C6570_01530"/>
<dbReference type="Gene3D" id="3.40.50.1820">
    <property type="entry name" value="alpha/beta hydrolase"/>
    <property type="match status" value="1"/>
</dbReference>
<reference evidence="1 2" key="1">
    <citation type="submission" date="2018-03" db="EMBL/GenBank/DDBJ databases">
        <title>Genome sequencing of Ottowia sp.</title>
        <authorList>
            <person name="Kim S.-J."/>
            <person name="Heo J."/>
            <person name="Kwon S.-W."/>
        </authorList>
    </citation>
    <scope>NUCLEOTIDE SEQUENCE [LARGE SCALE GENOMIC DNA]</scope>
    <source>
        <strain evidence="1 2">KADR8-3</strain>
    </source>
</reference>
<evidence type="ECO:0000313" key="2">
    <source>
        <dbReference type="Proteomes" id="UP000239709"/>
    </source>
</evidence>
<organism evidence="1 2">
    <name type="scientific">Ottowia oryzae</name>
    <dbReference type="NCBI Taxonomy" id="2109914"/>
    <lineage>
        <taxon>Bacteria</taxon>
        <taxon>Pseudomonadati</taxon>
        <taxon>Pseudomonadota</taxon>
        <taxon>Betaproteobacteria</taxon>
        <taxon>Burkholderiales</taxon>
        <taxon>Comamonadaceae</taxon>
        <taxon>Ottowia</taxon>
    </lineage>
</organism>
<keyword evidence="2" id="KW-1185">Reference proteome</keyword>
<dbReference type="InterPro" id="IPR005152">
    <property type="entry name" value="Lipase_secreted"/>
</dbReference>
<dbReference type="InterPro" id="IPR029058">
    <property type="entry name" value="AB_hydrolase_fold"/>
</dbReference>
<protein>
    <recommendedName>
        <fullName evidence="3">Peptidase S9 prolyl oligopeptidase catalytic domain-containing protein</fullName>
    </recommendedName>
</protein>
<dbReference type="OrthoDB" id="9798122at2"/>
<dbReference type="GO" id="GO:0016042">
    <property type="term" value="P:lipid catabolic process"/>
    <property type="evidence" value="ECO:0007669"/>
    <property type="project" value="InterPro"/>
</dbReference>
<sequence>MALTHFPLRPRRWARPAGRAAHRATAAVAASLVLLLSACGGGDDNDGNDGGNTPAARNPGDLVAAQAINQISVADINAALNAPDSKVQGKVTPLYAVNSYRLTYLTTDKDGVTTTASGLVSVPVKPTGARSPIISYQHATTFHDDQAPSNKVEAVEPPLVLASLGYIVVAADYVGFGAAKGQVHPYLIAAPTANAVVNMLQATDTWRASSGVADNGQLFLAGYSEGGYATMAAHRAIQLANGALAQRVKAAVPGAGPYDVVETLDAQLDRVGKLFPPLGAVLDPGRLSKLPESVRIEVRNLLMKQMVPDDGDVAYQTLFLDRYIADERETLAREHSVHLGWAPTVPVYLFHGRLDLTVPYSASTSALSALRAAGAPAVTLTDCTTGKLGHLDCVPEYFHFAVTRLGQIATDL</sequence>
<gene>
    <name evidence="1" type="ORF">C6570_01530</name>
</gene>
<dbReference type="GO" id="GO:0004806">
    <property type="term" value="F:triacylglycerol lipase activity"/>
    <property type="evidence" value="ECO:0007669"/>
    <property type="project" value="InterPro"/>
</dbReference>
<accession>A0A2S0MBA8</accession>
<dbReference type="AlphaFoldDB" id="A0A2S0MBA8"/>
<dbReference type="PANTHER" id="PTHR34853:SF1">
    <property type="entry name" value="LIPASE 5"/>
    <property type="match status" value="1"/>
</dbReference>
<proteinExistence type="predicted"/>
<evidence type="ECO:0000313" key="1">
    <source>
        <dbReference type="EMBL" id="AVO33081.1"/>
    </source>
</evidence>
<evidence type="ECO:0008006" key="3">
    <source>
        <dbReference type="Google" id="ProtNLM"/>
    </source>
</evidence>
<dbReference type="Pfam" id="PF03583">
    <property type="entry name" value="LIP"/>
    <property type="match status" value="1"/>
</dbReference>